<sequence length="288" mass="32595">MSSKRILIITGLSGSGKSSAARVLEDEGFFVVDNLPLVLLPRFLDLTEHGVRFTPDVAVVIDIRNRDFLADYESTLKTVREAGYPVEILFFEANDDALIRRYSETRRRHPLAKQEGVPEGIARERELMSGFKRLATVVCDTTGLTVHQLRDQVLETVLGRSGQMPLVVKVQSFGFRYGIPIESDLVFDVRFLPNPHFIEELRPLTGLNSEVRGYVVKQPACQEFLKKFQDMLKFLLPYYRQEGKSYLTLSIGCTGGRHRSVSLAEEMRPFLAGQGFVVEISHRDIEKG</sequence>
<dbReference type="PIRSF" id="PIRSF005052">
    <property type="entry name" value="P-loopkin"/>
    <property type="match status" value="1"/>
</dbReference>
<evidence type="ECO:0000259" key="6">
    <source>
        <dbReference type="Pfam" id="PF22740"/>
    </source>
</evidence>
<evidence type="ECO:0000256" key="3">
    <source>
        <dbReference type="ARBA" id="ARBA00023134"/>
    </source>
</evidence>
<evidence type="ECO:0000256" key="2">
    <source>
        <dbReference type="ARBA" id="ARBA00022840"/>
    </source>
</evidence>
<comment type="caution">
    <text evidence="7">The sequence shown here is derived from an EMBL/GenBank/DDBJ whole genome shotgun (WGS) entry which is preliminary data.</text>
</comment>
<keyword evidence="2 4" id="KW-0067">ATP-binding</keyword>
<keyword evidence="3 4" id="KW-0342">GTP-binding</keyword>
<dbReference type="InterPro" id="IPR027417">
    <property type="entry name" value="P-loop_NTPase"/>
</dbReference>
<dbReference type="GO" id="GO:0005525">
    <property type="term" value="F:GTP binding"/>
    <property type="evidence" value="ECO:0007669"/>
    <property type="project" value="UniProtKB-UniRule"/>
</dbReference>
<keyword evidence="1 4" id="KW-0547">Nucleotide-binding</keyword>
<evidence type="ECO:0000313" key="7">
    <source>
        <dbReference type="EMBL" id="KIH76576.1"/>
    </source>
</evidence>
<dbReference type="Gene3D" id="3.40.50.300">
    <property type="entry name" value="P-loop containing nucleotide triphosphate hydrolases"/>
    <property type="match status" value="1"/>
</dbReference>
<feature type="domain" description="RapZ C-terminal" evidence="6">
    <location>
        <begin position="167"/>
        <end position="286"/>
    </location>
</feature>
<dbReference type="GO" id="GO:0005524">
    <property type="term" value="F:ATP binding"/>
    <property type="evidence" value="ECO:0007669"/>
    <property type="project" value="UniProtKB-UniRule"/>
</dbReference>
<organism evidence="7 8">
    <name type="scientific">Geoalkalibacter ferrihydriticus DSM 17813</name>
    <dbReference type="NCBI Taxonomy" id="1121915"/>
    <lineage>
        <taxon>Bacteria</taxon>
        <taxon>Pseudomonadati</taxon>
        <taxon>Thermodesulfobacteriota</taxon>
        <taxon>Desulfuromonadia</taxon>
        <taxon>Desulfuromonadales</taxon>
        <taxon>Geoalkalibacteraceae</taxon>
        <taxon>Geoalkalibacter</taxon>
    </lineage>
</organism>
<evidence type="ECO:0000313" key="8">
    <source>
        <dbReference type="Proteomes" id="UP000035068"/>
    </source>
</evidence>
<dbReference type="InterPro" id="IPR053930">
    <property type="entry name" value="RapZ-like_N"/>
</dbReference>
<keyword evidence="8" id="KW-1185">Reference proteome</keyword>
<feature type="binding site" evidence="4">
    <location>
        <begin position="62"/>
        <end position="65"/>
    </location>
    <ligand>
        <name>GTP</name>
        <dbReference type="ChEBI" id="CHEBI:37565"/>
    </ligand>
</feature>
<accession>A0A0C2HHV3</accession>
<dbReference type="Proteomes" id="UP000035068">
    <property type="component" value="Unassembled WGS sequence"/>
</dbReference>
<evidence type="ECO:0000259" key="5">
    <source>
        <dbReference type="Pfam" id="PF03668"/>
    </source>
</evidence>
<dbReference type="AlphaFoldDB" id="A0A0C2HHV3"/>
<feature type="binding site" evidence="4">
    <location>
        <begin position="11"/>
        <end position="18"/>
    </location>
    <ligand>
        <name>ATP</name>
        <dbReference type="ChEBI" id="CHEBI:30616"/>
    </ligand>
</feature>
<evidence type="ECO:0000256" key="1">
    <source>
        <dbReference type="ARBA" id="ARBA00022741"/>
    </source>
</evidence>
<dbReference type="Pfam" id="PF03668">
    <property type="entry name" value="RapZ-like_N"/>
    <property type="match status" value="1"/>
</dbReference>
<dbReference type="Pfam" id="PF22740">
    <property type="entry name" value="PapZ_C"/>
    <property type="match status" value="1"/>
</dbReference>
<dbReference type="HAMAP" id="MF_00636">
    <property type="entry name" value="RapZ_like"/>
    <property type="match status" value="1"/>
</dbReference>
<dbReference type="RefSeq" id="WP_040099238.1">
    <property type="nucleotide sequence ID" value="NZ_JWJD01000003.1"/>
</dbReference>
<proteinExistence type="inferred from homology"/>
<dbReference type="PANTHER" id="PTHR30448">
    <property type="entry name" value="RNASE ADAPTER PROTEIN RAPZ"/>
    <property type="match status" value="1"/>
</dbReference>
<name>A0A0C2HHV3_9BACT</name>
<dbReference type="PANTHER" id="PTHR30448:SF0">
    <property type="entry name" value="RNASE ADAPTER PROTEIN RAPZ"/>
    <property type="match status" value="1"/>
</dbReference>
<reference evidence="7 8" key="1">
    <citation type="submission" date="2014-12" db="EMBL/GenBank/DDBJ databases">
        <title>Genomes of Geoalkalibacter ferrihydriticus and Geoalkalibacter subterraneus, two haloalkaliphilic metal-reducing members of the Geobacteraceae.</title>
        <authorList>
            <person name="Badalamenti J.P."/>
            <person name="Torres C.I."/>
            <person name="Krajmalnik-Brown R."/>
            <person name="Bond D.R."/>
        </authorList>
    </citation>
    <scope>NUCLEOTIDE SEQUENCE [LARGE SCALE GENOMIC DNA]</scope>
    <source>
        <strain evidence="7 8">DSM 17813</strain>
    </source>
</reference>
<dbReference type="InterPro" id="IPR053931">
    <property type="entry name" value="RapZ_C"/>
</dbReference>
<gene>
    <name evidence="7" type="ORF">GFER_10445</name>
</gene>
<dbReference type="InterPro" id="IPR005337">
    <property type="entry name" value="RapZ-like"/>
</dbReference>
<protein>
    <submittedName>
        <fullName evidence="7">GlmZ(SRNA)-inactivating NTPase</fullName>
    </submittedName>
</protein>
<dbReference type="NCBIfam" id="NF003828">
    <property type="entry name" value="PRK05416.1"/>
    <property type="match status" value="1"/>
</dbReference>
<dbReference type="EMBL" id="JWJD01000003">
    <property type="protein sequence ID" value="KIH76576.1"/>
    <property type="molecule type" value="Genomic_DNA"/>
</dbReference>
<evidence type="ECO:0000256" key="4">
    <source>
        <dbReference type="HAMAP-Rule" id="MF_00636"/>
    </source>
</evidence>
<dbReference type="SUPFAM" id="SSF52540">
    <property type="entry name" value="P-loop containing nucleoside triphosphate hydrolases"/>
    <property type="match status" value="1"/>
</dbReference>
<feature type="domain" description="RapZ-like N-terminal" evidence="5">
    <location>
        <begin position="6"/>
        <end position="159"/>
    </location>
</feature>